<comment type="caution">
    <text evidence="9">The sequence shown here is derived from an EMBL/GenBank/DDBJ whole genome shotgun (WGS) entry which is preliminary data.</text>
</comment>
<evidence type="ECO:0000256" key="4">
    <source>
        <dbReference type="ARBA" id="ARBA00022679"/>
    </source>
</evidence>
<keyword evidence="1" id="KW-0813">Transport</keyword>
<dbReference type="RefSeq" id="WP_222199219.1">
    <property type="nucleotide sequence ID" value="NZ_JAIMFO010000005.1"/>
</dbReference>
<proteinExistence type="predicted"/>
<evidence type="ECO:0000256" key="6">
    <source>
        <dbReference type="ARBA" id="ARBA00022777"/>
    </source>
</evidence>
<dbReference type="InterPro" id="IPR013012">
    <property type="entry name" value="PTS_EIIB_3"/>
</dbReference>
<protein>
    <submittedName>
        <fullName evidence="9">PTS sugar transporter subunit IIB</fullName>
    </submittedName>
</protein>
<dbReference type="PROSITE" id="PS51100">
    <property type="entry name" value="PTS_EIIB_TYPE_3"/>
    <property type="match status" value="1"/>
</dbReference>
<evidence type="ECO:0000313" key="10">
    <source>
        <dbReference type="Proteomes" id="UP000700908"/>
    </source>
</evidence>
<keyword evidence="6" id="KW-0418">Kinase</keyword>
<organism evidence="9 10">
    <name type="scientific">Collinsella ureilytica</name>
    <dbReference type="NCBI Taxonomy" id="2869515"/>
    <lineage>
        <taxon>Bacteria</taxon>
        <taxon>Bacillati</taxon>
        <taxon>Actinomycetota</taxon>
        <taxon>Coriobacteriia</taxon>
        <taxon>Coriobacteriales</taxon>
        <taxon>Coriobacteriaceae</taxon>
        <taxon>Collinsella</taxon>
    </lineage>
</organism>
<name>A0ABS7MJF7_9ACTN</name>
<dbReference type="InterPro" id="IPR051819">
    <property type="entry name" value="PTS_sugar-specific_EIIB"/>
</dbReference>
<evidence type="ECO:0000256" key="7">
    <source>
        <dbReference type="PROSITE-ProRule" id="PRU00423"/>
    </source>
</evidence>
<evidence type="ECO:0000259" key="8">
    <source>
        <dbReference type="PROSITE" id="PS51100"/>
    </source>
</evidence>
<dbReference type="Gene3D" id="3.40.50.2300">
    <property type="match status" value="1"/>
</dbReference>
<evidence type="ECO:0000256" key="1">
    <source>
        <dbReference type="ARBA" id="ARBA00022448"/>
    </source>
</evidence>
<evidence type="ECO:0000313" key="9">
    <source>
        <dbReference type="EMBL" id="MBY4797504.1"/>
    </source>
</evidence>
<keyword evidence="4" id="KW-0808">Transferase</keyword>
<feature type="domain" description="PTS EIIB type-3" evidence="8">
    <location>
        <begin position="1"/>
        <end position="101"/>
    </location>
</feature>
<feature type="modified residue" description="Phosphocysteine; by EIIA" evidence="7">
    <location>
        <position position="8"/>
    </location>
</feature>
<keyword evidence="5" id="KW-0598">Phosphotransferase system</keyword>
<dbReference type="Proteomes" id="UP000700908">
    <property type="component" value="Unassembled WGS sequence"/>
</dbReference>
<accession>A0ABS7MJF7</accession>
<evidence type="ECO:0000256" key="2">
    <source>
        <dbReference type="ARBA" id="ARBA00022553"/>
    </source>
</evidence>
<dbReference type="SUPFAM" id="SSF52794">
    <property type="entry name" value="PTS system IIB component-like"/>
    <property type="match status" value="1"/>
</dbReference>
<evidence type="ECO:0000256" key="5">
    <source>
        <dbReference type="ARBA" id="ARBA00022683"/>
    </source>
</evidence>
<dbReference type="InterPro" id="IPR003501">
    <property type="entry name" value="PTS_EIIB_2/3"/>
</dbReference>
<dbReference type="PANTHER" id="PTHR34581:SF2">
    <property type="entry name" value="PTS SYSTEM N,N'-DIACETYLCHITOBIOSE-SPECIFIC EIIB COMPONENT"/>
    <property type="match status" value="1"/>
</dbReference>
<evidence type="ECO:0000256" key="3">
    <source>
        <dbReference type="ARBA" id="ARBA00022597"/>
    </source>
</evidence>
<reference evidence="9 10" key="1">
    <citation type="submission" date="2021-08" db="EMBL/GenBank/DDBJ databases">
        <title>Collinsella faecalis sp. nov. isolated from swine faeces.</title>
        <authorList>
            <person name="Oh B.S."/>
            <person name="Lee J.H."/>
        </authorList>
    </citation>
    <scope>NUCLEOTIDE SEQUENCE [LARGE SCALE GENOMIC DNA]</scope>
    <source>
        <strain evidence="9 10">AGMB00827</strain>
    </source>
</reference>
<dbReference type="PANTHER" id="PTHR34581">
    <property type="entry name" value="PTS SYSTEM N,N'-DIACETYLCHITOBIOSE-SPECIFIC EIIB COMPONENT"/>
    <property type="match status" value="1"/>
</dbReference>
<keyword evidence="2" id="KW-0597">Phosphoprotein</keyword>
<gene>
    <name evidence="9" type="ORF">K6V98_03920</name>
</gene>
<dbReference type="EMBL" id="JAIMFO010000005">
    <property type="protein sequence ID" value="MBY4797504.1"/>
    <property type="molecule type" value="Genomic_DNA"/>
</dbReference>
<dbReference type="InterPro" id="IPR036095">
    <property type="entry name" value="PTS_EIIB-like_sf"/>
</dbReference>
<keyword evidence="3 9" id="KW-0762">Sugar transport</keyword>
<sequence length="101" mass="11047">MKKILLCCNAGMSTSLLVQKMEKEVEARGLDLTIEARPLNEARERLDDATIVLLGPQIAYTKGDFEEALAGTGIPVEVIPMVDYGRMNAAKIIDEALERIG</sequence>
<keyword evidence="10" id="KW-1185">Reference proteome</keyword>
<dbReference type="CDD" id="cd05564">
    <property type="entry name" value="PTS_IIB_chitobiose_lichenan"/>
    <property type="match status" value="1"/>
</dbReference>
<dbReference type="Pfam" id="PF02302">
    <property type="entry name" value="PTS_IIB"/>
    <property type="match status" value="1"/>
</dbReference>